<evidence type="ECO:0000313" key="6">
    <source>
        <dbReference type="EMBL" id="CAD9486149.1"/>
    </source>
</evidence>
<dbReference type="Pfam" id="PF00504">
    <property type="entry name" value="Chloroa_b-bind"/>
    <property type="match status" value="1"/>
</dbReference>
<dbReference type="EMBL" id="HBGU01047917">
    <property type="protein sequence ID" value="CAD9486149.1"/>
    <property type="molecule type" value="Transcribed_RNA"/>
</dbReference>
<keyword evidence="5" id="KW-0148">Chlorophyll</keyword>
<keyword evidence="3" id="KW-0602">Photosynthesis</keyword>
<dbReference type="GO" id="GO:0016168">
    <property type="term" value="F:chlorophyll binding"/>
    <property type="evidence" value="ECO:0007669"/>
    <property type="project" value="UniProtKB-KW"/>
</dbReference>
<reference evidence="6" key="1">
    <citation type="submission" date="2021-01" db="EMBL/GenBank/DDBJ databases">
        <authorList>
            <person name="Corre E."/>
            <person name="Pelletier E."/>
            <person name="Niang G."/>
            <person name="Scheremetjew M."/>
            <person name="Finn R."/>
            <person name="Kale V."/>
            <person name="Holt S."/>
            <person name="Cochrane G."/>
            <person name="Meng A."/>
            <person name="Brown T."/>
            <person name="Cohen L."/>
        </authorList>
    </citation>
    <scope>NUCLEOTIDE SEQUENCE</scope>
    <source>
        <strain evidence="6">UTEX LB 985</strain>
    </source>
</reference>
<evidence type="ECO:0000256" key="2">
    <source>
        <dbReference type="ARBA" id="ARBA00022528"/>
    </source>
</evidence>
<dbReference type="PANTHER" id="PTHR21649">
    <property type="entry name" value="CHLOROPHYLL A/B BINDING PROTEIN"/>
    <property type="match status" value="1"/>
</dbReference>
<feature type="binding site" evidence="5">
    <location>
        <position position="204"/>
    </location>
    <ligand>
        <name>chlorophyll a</name>
        <dbReference type="ChEBI" id="CHEBI:58416"/>
        <label>1</label>
    </ligand>
</feature>
<sequence length="251" mass="26800">MMHAAFVLVPLAFNAAPIRPAAPALARVSQLHMDEAPVAAPEETKTEEAAVAAPAPPSVEYSEALPFLTRRASLGPKGALAGDVGFDPLGFTEILPLEWLREAEIKHARVTMLAFVGFIFTDFFTLPGFEYTTLEAHDACVASGAMSQLLLWIGLLEVVSLISIDQMLRGSGREPGDYGFDPIGFGSNPEKLKDLQMKEIANGRLAMFAFSGCVTQAVLTGNTFPYLFGDATTFGSGGDFPWNVVVTAGMP</sequence>
<name>A0A7S2MJ09_9EUKA</name>
<keyword evidence="2" id="KW-0150">Chloroplast</keyword>
<feature type="binding site" evidence="5">
    <location>
        <position position="198"/>
    </location>
    <ligand>
        <name>chlorophyll a</name>
        <dbReference type="ChEBI" id="CHEBI:58416"/>
        <label>1</label>
    </ligand>
</feature>
<dbReference type="InterPro" id="IPR022796">
    <property type="entry name" value="Chloroa_b-bind"/>
</dbReference>
<dbReference type="GO" id="GO:0016020">
    <property type="term" value="C:membrane"/>
    <property type="evidence" value="ECO:0007669"/>
    <property type="project" value="InterPro"/>
</dbReference>
<dbReference type="AlphaFoldDB" id="A0A7S2MJ09"/>
<keyword evidence="5" id="KW-0157">Chromophore</keyword>
<feature type="binding site" evidence="5">
    <location>
        <position position="104"/>
    </location>
    <ligand>
        <name>chlorophyll a</name>
        <dbReference type="ChEBI" id="CHEBI:58416"/>
        <label>1</label>
    </ligand>
</feature>
<feature type="binding site" evidence="5">
    <location>
        <position position="107"/>
    </location>
    <ligand>
        <name>chlorophyll b</name>
        <dbReference type="ChEBI" id="CHEBI:61721"/>
        <label>2</label>
    </ligand>
</feature>
<feature type="binding site" evidence="5">
    <location>
        <position position="168"/>
    </location>
    <ligand>
        <name>chlorophyll b</name>
        <dbReference type="ChEBI" id="CHEBI:61721"/>
        <label>4</label>
    </ligand>
</feature>
<evidence type="ECO:0000256" key="1">
    <source>
        <dbReference type="ARBA" id="ARBA00004229"/>
    </source>
</evidence>
<evidence type="ECO:0000256" key="4">
    <source>
        <dbReference type="ARBA" id="ARBA00022640"/>
    </source>
</evidence>
<gene>
    <name evidence="6" type="ORF">CBRE1094_LOCUS26083</name>
</gene>
<protein>
    <submittedName>
        <fullName evidence="6">Uncharacterized protein</fullName>
    </submittedName>
</protein>
<dbReference type="Gene3D" id="1.10.3460.10">
    <property type="entry name" value="Chlorophyll a/b binding protein domain"/>
    <property type="match status" value="1"/>
</dbReference>
<dbReference type="SUPFAM" id="SSF103511">
    <property type="entry name" value="Chlorophyll a-b binding protein"/>
    <property type="match status" value="1"/>
</dbReference>
<comment type="subcellular location">
    <subcellularLocation>
        <location evidence="1">Plastid</location>
        <location evidence="1">Chloroplast</location>
    </subcellularLocation>
</comment>
<keyword evidence="4" id="KW-0934">Plastid</keyword>
<accession>A0A7S2MJ09</accession>
<evidence type="ECO:0000256" key="3">
    <source>
        <dbReference type="ARBA" id="ARBA00022531"/>
    </source>
</evidence>
<feature type="binding site" evidence="5">
    <location>
        <position position="199"/>
    </location>
    <ligand>
        <name>chlorophyll a</name>
        <dbReference type="ChEBI" id="CHEBI:58416"/>
        <label>1</label>
    </ligand>
</feature>
<feature type="binding site" evidence="5">
    <location>
        <position position="202"/>
    </location>
    <ligand>
        <name>chlorophyll a</name>
        <dbReference type="ChEBI" id="CHEBI:58416"/>
        <label>1</label>
    </ligand>
</feature>
<organism evidence="6">
    <name type="scientific">Haptolina brevifila</name>
    <dbReference type="NCBI Taxonomy" id="156173"/>
    <lineage>
        <taxon>Eukaryota</taxon>
        <taxon>Haptista</taxon>
        <taxon>Haptophyta</taxon>
        <taxon>Prymnesiophyceae</taxon>
        <taxon>Prymnesiales</taxon>
        <taxon>Prymnesiaceae</taxon>
        <taxon>Haptolina</taxon>
    </lineage>
</organism>
<feature type="binding site" description="axial binding residue" evidence="5">
    <location>
        <position position="109"/>
    </location>
    <ligand>
        <name>chlorophyll b</name>
        <dbReference type="ChEBI" id="CHEBI:61721"/>
        <label>1</label>
    </ligand>
    <ligandPart>
        <name>Mg</name>
        <dbReference type="ChEBI" id="CHEBI:25107"/>
    </ligandPart>
</feature>
<proteinExistence type="predicted"/>
<dbReference type="GO" id="GO:0009765">
    <property type="term" value="P:photosynthesis, light harvesting"/>
    <property type="evidence" value="ECO:0007669"/>
    <property type="project" value="InterPro"/>
</dbReference>
<evidence type="ECO:0000256" key="5">
    <source>
        <dbReference type="PIRSR" id="PIRSR601344-1"/>
    </source>
</evidence>
<dbReference type="InterPro" id="IPR001344">
    <property type="entry name" value="Chloro_AB-bd_pln"/>
</dbReference>
<feature type="binding site" evidence="5">
    <location>
        <position position="216"/>
    </location>
    <ligand>
        <name>chlorophyll a</name>
        <dbReference type="ChEBI" id="CHEBI:58416"/>
        <label>5</label>
    </ligand>
</feature>
<dbReference type="GO" id="GO:0009507">
    <property type="term" value="C:chloroplast"/>
    <property type="evidence" value="ECO:0007669"/>
    <property type="project" value="UniProtKB-SubCell"/>
</dbReference>